<protein>
    <submittedName>
        <fullName evidence="1">Uncharacterized protein</fullName>
    </submittedName>
</protein>
<evidence type="ECO:0000313" key="2">
    <source>
        <dbReference type="Proteomes" id="UP000828390"/>
    </source>
</evidence>
<keyword evidence="2" id="KW-1185">Reference proteome</keyword>
<evidence type="ECO:0000313" key="1">
    <source>
        <dbReference type="EMBL" id="KAH3836376.1"/>
    </source>
</evidence>
<accession>A0A9D4KB51</accession>
<comment type="caution">
    <text evidence="1">The sequence shown here is derived from an EMBL/GenBank/DDBJ whole genome shotgun (WGS) entry which is preliminary data.</text>
</comment>
<gene>
    <name evidence="1" type="ORF">DPMN_109746</name>
</gene>
<sequence length="136" mass="15379">MKVERVVSVVGAGSEGEVIVISDSEEMEVEAPLQASLELVQEVGSRRPVNEIKLVQEVEIKRPVEEIEESVRVGLQSLDDVMVFVRRVRLNIPENSWLCTNDQALMERVCRRFHLIIPAVFHLARVNSRALSFIGE</sequence>
<name>A0A9D4KB51_DREPO</name>
<dbReference type="Proteomes" id="UP000828390">
    <property type="component" value="Unassembled WGS sequence"/>
</dbReference>
<organism evidence="1 2">
    <name type="scientific">Dreissena polymorpha</name>
    <name type="common">Zebra mussel</name>
    <name type="synonym">Mytilus polymorpha</name>
    <dbReference type="NCBI Taxonomy" id="45954"/>
    <lineage>
        <taxon>Eukaryota</taxon>
        <taxon>Metazoa</taxon>
        <taxon>Spiralia</taxon>
        <taxon>Lophotrochozoa</taxon>
        <taxon>Mollusca</taxon>
        <taxon>Bivalvia</taxon>
        <taxon>Autobranchia</taxon>
        <taxon>Heteroconchia</taxon>
        <taxon>Euheterodonta</taxon>
        <taxon>Imparidentia</taxon>
        <taxon>Neoheterodontei</taxon>
        <taxon>Myida</taxon>
        <taxon>Dreissenoidea</taxon>
        <taxon>Dreissenidae</taxon>
        <taxon>Dreissena</taxon>
    </lineage>
</organism>
<proteinExistence type="predicted"/>
<reference evidence="1" key="1">
    <citation type="journal article" date="2019" name="bioRxiv">
        <title>The Genome of the Zebra Mussel, Dreissena polymorpha: A Resource for Invasive Species Research.</title>
        <authorList>
            <person name="McCartney M.A."/>
            <person name="Auch B."/>
            <person name="Kono T."/>
            <person name="Mallez S."/>
            <person name="Zhang Y."/>
            <person name="Obille A."/>
            <person name="Becker A."/>
            <person name="Abrahante J.E."/>
            <person name="Garbe J."/>
            <person name="Badalamenti J.P."/>
            <person name="Herman A."/>
            <person name="Mangelson H."/>
            <person name="Liachko I."/>
            <person name="Sullivan S."/>
            <person name="Sone E.D."/>
            <person name="Koren S."/>
            <person name="Silverstein K.A.T."/>
            <person name="Beckman K.B."/>
            <person name="Gohl D.M."/>
        </authorList>
    </citation>
    <scope>NUCLEOTIDE SEQUENCE</scope>
    <source>
        <strain evidence="1">Duluth1</strain>
        <tissue evidence="1">Whole animal</tissue>
    </source>
</reference>
<dbReference type="EMBL" id="JAIWYP010000004">
    <property type="protein sequence ID" value="KAH3836376.1"/>
    <property type="molecule type" value="Genomic_DNA"/>
</dbReference>
<reference evidence="1" key="2">
    <citation type="submission" date="2020-11" db="EMBL/GenBank/DDBJ databases">
        <authorList>
            <person name="McCartney M.A."/>
            <person name="Auch B."/>
            <person name="Kono T."/>
            <person name="Mallez S."/>
            <person name="Becker A."/>
            <person name="Gohl D.M."/>
            <person name="Silverstein K.A.T."/>
            <person name="Koren S."/>
            <person name="Bechman K.B."/>
            <person name="Herman A."/>
            <person name="Abrahante J.E."/>
            <person name="Garbe J."/>
        </authorList>
    </citation>
    <scope>NUCLEOTIDE SEQUENCE</scope>
    <source>
        <strain evidence="1">Duluth1</strain>
        <tissue evidence="1">Whole animal</tissue>
    </source>
</reference>
<dbReference type="AlphaFoldDB" id="A0A9D4KB51"/>